<dbReference type="OrthoDB" id="2786695at2"/>
<proteinExistence type="predicted"/>
<organism evidence="1 2">
    <name type="scientific">Dysgonomonas gadei ATCC BAA-286</name>
    <dbReference type="NCBI Taxonomy" id="742766"/>
    <lineage>
        <taxon>Bacteria</taxon>
        <taxon>Pseudomonadati</taxon>
        <taxon>Bacteroidota</taxon>
        <taxon>Bacteroidia</taxon>
        <taxon>Bacteroidales</taxon>
        <taxon>Dysgonomonadaceae</taxon>
        <taxon>Dysgonomonas</taxon>
    </lineage>
</organism>
<evidence type="ECO:0008006" key="3">
    <source>
        <dbReference type="Google" id="ProtNLM"/>
    </source>
</evidence>
<evidence type="ECO:0000313" key="1">
    <source>
        <dbReference type="EMBL" id="EGK02434.1"/>
    </source>
</evidence>
<dbReference type="HOGENOM" id="CLU_668465_0_0_10"/>
<name>F5IX87_9BACT</name>
<sequence>MAGRAATETIAGYIYQFDYTIKNILGLTNDNDSITIENIEDVDVHSCTENITVQCKYYAGTEYNHSVIAKPIRLMLNHYYSVKNGTDFRINYKIYGYYNSGQNKLTLPITIDFLKTHFLTYKKDKITKKHYEELGLDDTDLTDFLSLLTVDIHAEKDTIQYGNIISSLMSLFNCDDFEAEHYFYNNALRLISHKAKNSDVNLRYLTKGEFIAQINRKEILFHKWFLQLKRGDKAHYKSLREKYFTILNIPPYERFFLIAPEANFSKSELKDLLLTISRKWSKLSQRTLNPFCPYVYIHNITESDMIELKTEFQKDNFQFVDGYSFKGASFCLNNIRQEANYTNKISLRIIDSLENLEFILNERGKTKEIYQFYFSTPFFDPTNPLIKHIKIQYEKIDTIKEII</sequence>
<reference evidence="1 2" key="1">
    <citation type="submission" date="2011-04" db="EMBL/GenBank/DDBJ databases">
        <title>The Genome Sequence of Dysgonomonas gadei ATCC BAA-286.</title>
        <authorList>
            <consortium name="The Broad Institute Genome Sequencing Platform"/>
            <person name="Earl A."/>
            <person name="Ward D."/>
            <person name="Feldgarden M."/>
            <person name="Gevers D."/>
            <person name="Pudlo N."/>
            <person name="Martens E."/>
            <person name="Allen-Vercoe E."/>
            <person name="Young S.K."/>
            <person name="Zeng Q."/>
            <person name="Gargeya S."/>
            <person name="Fitzgerald M."/>
            <person name="Haas B."/>
            <person name="Abouelleil A."/>
            <person name="Alvarado L."/>
            <person name="Arachchi H.M."/>
            <person name="Berlin A."/>
            <person name="Brown A."/>
            <person name="Chapman S.B."/>
            <person name="Chen Z."/>
            <person name="Dunbar C."/>
            <person name="Freedman E."/>
            <person name="Gearin G."/>
            <person name="Gellesch M."/>
            <person name="Goldberg J."/>
            <person name="Griggs A."/>
            <person name="Gujja S."/>
            <person name="Heiman D."/>
            <person name="Howarth C."/>
            <person name="Larson L."/>
            <person name="Lui A."/>
            <person name="MacDonald P.J.P."/>
            <person name="Mehta T."/>
            <person name="Montmayeur A."/>
            <person name="Murphy C."/>
            <person name="Neiman D."/>
            <person name="Pearson M."/>
            <person name="Priest M."/>
            <person name="Roberts A."/>
            <person name="Saif S."/>
            <person name="Shea T."/>
            <person name="Shenoy N."/>
            <person name="Sisk P."/>
            <person name="Stolte C."/>
            <person name="Sykes S."/>
            <person name="Yandava C."/>
            <person name="Wortman J."/>
            <person name="Nusbaum C."/>
            <person name="Birren B."/>
        </authorList>
    </citation>
    <scope>NUCLEOTIDE SEQUENCE [LARGE SCALE GENOMIC DNA]</scope>
    <source>
        <strain evidence="1 2">ATCC BAA-286</strain>
    </source>
</reference>
<dbReference type="EMBL" id="ADLV01000018">
    <property type="protein sequence ID" value="EGK02434.1"/>
    <property type="molecule type" value="Genomic_DNA"/>
</dbReference>
<dbReference type="STRING" id="742766.HMPREF9455_01704"/>
<dbReference type="NCBIfam" id="NF042945">
    <property type="entry name" value="DUF4297_antiphage"/>
    <property type="match status" value="1"/>
</dbReference>
<accession>F5IX87</accession>
<protein>
    <recommendedName>
        <fullName evidence="3">CD-NTase associated protein 4-like DNA endonuclease domain-containing protein</fullName>
    </recommendedName>
</protein>
<dbReference type="AlphaFoldDB" id="F5IX87"/>
<keyword evidence="2" id="KW-1185">Reference proteome</keyword>
<dbReference type="Proteomes" id="UP000004913">
    <property type="component" value="Unassembled WGS sequence"/>
</dbReference>
<gene>
    <name evidence="1" type="ORF">HMPREF9455_01704</name>
</gene>
<dbReference type="eggNOG" id="ENOG50305A1">
    <property type="taxonomic scope" value="Bacteria"/>
</dbReference>
<comment type="caution">
    <text evidence="1">The sequence shown here is derived from an EMBL/GenBank/DDBJ whole genome shotgun (WGS) entry which is preliminary data.</text>
</comment>
<evidence type="ECO:0000313" key="2">
    <source>
        <dbReference type="Proteomes" id="UP000004913"/>
    </source>
</evidence>
<dbReference type="RefSeq" id="WP_006799219.1">
    <property type="nucleotide sequence ID" value="NZ_GL891981.1"/>
</dbReference>